<protein>
    <submittedName>
        <fullName evidence="4">Uncharacterized protein</fullName>
    </submittedName>
</protein>
<dbReference type="Proteomes" id="UP000824890">
    <property type="component" value="Unassembled WGS sequence"/>
</dbReference>
<name>A0ABQ7XPC1_BRANA</name>
<keyword evidence="5" id="KW-1185">Reference proteome</keyword>
<dbReference type="Gene3D" id="3.40.50.2000">
    <property type="entry name" value="Glycogen Phosphorylase B"/>
    <property type="match status" value="5"/>
</dbReference>
<comment type="similarity">
    <text evidence="1">Belongs to the UDP-glycosyltransferase family.</text>
</comment>
<keyword evidence="3" id="KW-0808">Transferase</keyword>
<dbReference type="Pfam" id="PF00201">
    <property type="entry name" value="UDPGT"/>
    <property type="match status" value="1"/>
</dbReference>
<gene>
    <name evidence="4" type="ORF">HID58_085343</name>
</gene>
<keyword evidence="2" id="KW-0328">Glycosyltransferase</keyword>
<feature type="non-terminal residue" evidence="4">
    <location>
        <position position="1"/>
    </location>
</feature>
<sequence>NWRERAMEKKETKRRIVLVPVPAQGHVTPMMQLGEALNLVFQLQLFNSSVNFSVSWLKQGLEIEVYALGPLHVTASKPSSLQEEDKGCIEWLNMQKPRSVIYISVETVAKMETKEVLEMAWGLCNSNQPFLWVIRPGSILGSDGLEVLPNEIRFWSHCGWNSTLESIVEGVPLIFRPFQSEQKINAAYLLSVWEIEIQMEGEVERENVEGAVKRLIVDEEGAGMRERALVLKEKLIASLRSGDSSYHALDDAELHVLPKTIIILSYMYHT</sequence>
<organism evidence="4 5">
    <name type="scientific">Brassica napus</name>
    <name type="common">Rape</name>
    <dbReference type="NCBI Taxonomy" id="3708"/>
    <lineage>
        <taxon>Eukaryota</taxon>
        <taxon>Viridiplantae</taxon>
        <taxon>Streptophyta</taxon>
        <taxon>Embryophyta</taxon>
        <taxon>Tracheophyta</taxon>
        <taxon>Spermatophyta</taxon>
        <taxon>Magnoliopsida</taxon>
        <taxon>eudicotyledons</taxon>
        <taxon>Gunneridae</taxon>
        <taxon>Pentapetalae</taxon>
        <taxon>rosids</taxon>
        <taxon>malvids</taxon>
        <taxon>Brassicales</taxon>
        <taxon>Brassicaceae</taxon>
        <taxon>Brassiceae</taxon>
        <taxon>Brassica</taxon>
    </lineage>
</organism>
<evidence type="ECO:0000256" key="2">
    <source>
        <dbReference type="ARBA" id="ARBA00022676"/>
    </source>
</evidence>
<evidence type="ECO:0000313" key="5">
    <source>
        <dbReference type="Proteomes" id="UP000824890"/>
    </source>
</evidence>
<evidence type="ECO:0000256" key="1">
    <source>
        <dbReference type="ARBA" id="ARBA00009995"/>
    </source>
</evidence>
<comment type="caution">
    <text evidence="4">The sequence shown here is derived from an EMBL/GenBank/DDBJ whole genome shotgun (WGS) entry which is preliminary data.</text>
</comment>
<dbReference type="CDD" id="cd03784">
    <property type="entry name" value="GT1_Gtf-like"/>
    <property type="match status" value="1"/>
</dbReference>
<evidence type="ECO:0000313" key="4">
    <source>
        <dbReference type="EMBL" id="KAH0857082.1"/>
    </source>
</evidence>
<dbReference type="SUPFAM" id="SSF53756">
    <property type="entry name" value="UDP-Glycosyltransferase/glycogen phosphorylase"/>
    <property type="match status" value="1"/>
</dbReference>
<proteinExistence type="inferred from homology"/>
<dbReference type="EMBL" id="JAGKQM010000019">
    <property type="protein sequence ID" value="KAH0857082.1"/>
    <property type="molecule type" value="Genomic_DNA"/>
</dbReference>
<reference evidence="4 5" key="1">
    <citation type="submission" date="2021-05" db="EMBL/GenBank/DDBJ databases">
        <title>Genome Assembly of Synthetic Allotetraploid Brassica napus Reveals Homoeologous Exchanges between Subgenomes.</title>
        <authorList>
            <person name="Davis J.T."/>
        </authorList>
    </citation>
    <scope>NUCLEOTIDE SEQUENCE [LARGE SCALE GENOMIC DNA]</scope>
    <source>
        <strain evidence="5">cv. Da-Ae</strain>
        <tissue evidence="4">Seedling</tissue>
    </source>
</reference>
<dbReference type="PANTHER" id="PTHR11926:SF1544">
    <property type="entry name" value="GLYCOSYLTRANSFERASE"/>
    <property type="match status" value="1"/>
</dbReference>
<dbReference type="InterPro" id="IPR002213">
    <property type="entry name" value="UDP_glucos_trans"/>
</dbReference>
<dbReference type="PANTHER" id="PTHR11926">
    <property type="entry name" value="GLUCOSYL/GLUCURONOSYL TRANSFERASES"/>
    <property type="match status" value="1"/>
</dbReference>
<accession>A0ABQ7XPC1</accession>
<evidence type="ECO:0000256" key="3">
    <source>
        <dbReference type="ARBA" id="ARBA00022679"/>
    </source>
</evidence>